<evidence type="ECO:0000313" key="2">
    <source>
        <dbReference type="EMBL" id="KAG2203955.1"/>
    </source>
</evidence>
<keyword evidence="3" id="KW-1185">Reference proteome</keyword>
<dbReference type="OrthoDB" id="5557519at2759"/>
<dbReference type="Proteomes" id="UP000603453">
    <property type="component" value="Unassembled WGS sequence"/>
</dbReference>
<dbReference type="SMART" id="SM00849">
    <property type="entry name" value="Lactamase_B"/>
    <property type="match status" value="1"/>
</dbReference>
<dbReference type="EMBL" id="JAEPRD010000048">
    <property type="protein sequence ID" value="KAG2203955.1"/>
    <property type="molecule type" value="Genomic_DNA"/>
</dbReference>
<dbReference type="GO" id="GO:0006398">
    <property type="term" value="P:mRNA 3'-end processing by stem-loop binding and cleavage"/>
    <property type="evidence" value="ECO:0007669"/>
    <property type="project" value="TreeGrafter"/>
</dbReference>
<dbReference type="Gene3D" id="3.60.15.10">
    <property type="entry name" value="Ribonuclease Z/Hydroxyacylglutathione hydrolase-like"/>
    <property type="match status" value="1"/>
</dbReference>
<evidence type="ECO:0000259" key="1">
    <source>
        <dbReference type="SMART" id="SM00849"/>
    </source>
</evidence>
<dbReference type="InterPro" id="IPR001279">
    <property type="entry name" value="Metallo-B-lactamas"/>
</dbReference>
<organism evidence="2 3">
    <name type="scientific">Mucor saturninus</name>
    <dbReference type="NCBI Taxonomy" id="64648"/>
    <lineage>
        <taxon>Eukaryota</taxon>
        <taxon>Fungi</taxon>
        <taxon>Fungi incertae sedis</taxon>
        <taxon>Mucoromycota</taxon>
        <taxon>Mucoromycotina</taxon>
        <taxon>Mucoromycetes</taxon>
        <taxon>Mucorales</taxon>
        <taxon>Mucorineae</taxon>
        <taxon>Mucoraceae</taxon>
        <taxon>Mucor</taxon>
    </lineage>
</organism>
<accession>A0A8H7R5F8</accession>
<dbReference type="PANTHER" id="PTHR11203">
    <property type="entry name" value="CLEAVAGE AND POLYADENYLATION SPECIFICITY FACTOR FAMILY MEMBER"/>
    <property type="match status" value="1"/>
</dbReference>
<reference evidence="2" key="1">
    <citation type="submission" date="2020-12" db="EMBL/GenBank/DDBJ databases">
        <title>Metabolic potential, ecology and presence of endohyphal bacteria is reflected in genomic diversity of Mucoromycotina.</title>
        <authorList>
            <person name="Muszewska A."/>
            <person name="Okrasinska A."/>
            <person name="Steczkiewicz K."/>
            <person name="Drgas O."/>
            <person name="Orlowska M."/>
            <person name="Perlinska-Lenart U."/>
            <person name="Aleksandrzak-Piekarczyk T."/>
            <person name="Szatraj K."/>
            <person name="Zielenkiewicz U."/>
            <person name="Pilsyk S."/>
            <person name="Malc E."/>
            <person name="Mieczkowski P."/>
            <person name="Kruszewska J.S."/>
            <person name="Biernat P."/>
            <person name="Pawlowska J."/>
        </authorList>
    </citation>
    <scope>NUCLEOTIDE SEQUENCE</scope>
    <source>
        <strain evidence="2">WA0000017839</strain>
    </source>
</reference>
<dbReference type="Pfam" id="PF16661">
    <property type="entry name" value="Lactamase_B_6"/>
    <property type="match status" value="1"/>
</dbReference>
<dbReference type="SUPFAM" id="SSF56281">
    <property type="entry name" value="Metallo-hydrolase/oxidoreductase"/>
    <property type="match status" value="1"/>
</dbReference>
<proteinExistence type="predicted"/>
<protein>
    <recommendedName>
        <fullName evidence="1">Metallo-beta-lactamase domain-containing protein</fullName>
    </recommendedName>
</protein>
<dbReference type="InterPro" id="IPR050698">
    <property type="entry name" value="MBL"/>
</dbReference>
<dbReference type="GO" id="GO:0004521">
    <property type="term" value="F:RNA endonuclease activity"/>
    <property type="evidence" value="ECO:0007669"/>
    <property type="project" value="TreeGrafter"/>
</dbReference>
<dbReference type="InterPro" id="IPR036866">
    <property type="entry name" value="RibonucZ/Hydroxyglut_hydro"/>
</dbReference>
<gene>
    <name evidence="2" type="ORF">INT47_007538</name>
</gene>
<dbReference type="GO" id="GO:0004534">
    <property type="term" value="F:5'-3' RNA exonuclease activity"/>
    <property type="evidence" value="ECO:0007669"/>
    <property type="project" value="TreeGrafter"/>
</dbReference>
<name>A0A8H7R5F8_9FUNG</name>
<dbReference type="GO" id="GO:0005847">
    <property type="term" value="C:mRNA cleavage and polyadenylation specificity factor complex"/>
    <property type="evidence" value="ECO:0007669"/>
    <property type="project" value="TreeGrafter"/>
</dbReference>
<sequence>MKFVNLVIHNLTVLRSDEMGPARIDALLVTHFHVDHAASVPYIMERTTFKGRVFMTHPTKAIYKWLLSDYLRVSNIGDEDQLYSEEDLLNSFQRIEAIDYHQQVEVEGIKFIGYNAGHVLGAAMFLIEIAGVKILYTADYSKEEDRYKSEFLDIASFLEGQFGYVELNDDDNKITINMDGITAVVDTMKFDAESDNEAFKKRVTEIMERVKMAIKPVSDIYELAL</sequence>
<dbReference type="PANTHER" id="PTHR11203:SF11">
    <property type="entry name" value="CLEAVAGE AND POLYADENYLATION SPECIFICITY FACTOR SUBUNIT 3"/>
    <property type="match status" value="1"/>
</dbReference>
<dbReference type="AlphaFoldDB" id="A0A8H7R5F8"/>
<evidence type="ECO:0000313" key="3">
    <source>
        <dbReference type="Proteomes" id="UP000603453"/>
    </source>
</evidence>
<dbReference type="GO" id="GO:0003723">
    <property type="term" value="F:RNA binding"/>
    <property type="evidence" value="ECO:0007669"/>
    <property type="project" value="TreeGrafter"/>
</dbReference>
<comment type="caution">
    <text evidence="2">The sequence shown here is derived from an EMBL/GenBank/DDBJ whole genome shotgun (WGS) entry which is preliminary data.</text>
</comment>
<feature type="domain" description="Metallo-beta-lactamase" evidence="1">
    <location>
        <begin position="8"/>
        <end position="188"/>
    </location>
</feature>